<dbReference type="WBParaSite" id="PSAMB.scaffold798size41182.g8827.t1">
    <property type="protein sequence ID" value="PSAMB.scaffold798size41182.g8827.t1"/>
    <property type="gene ID" value="PSAMB.scaffold798size41182.g8827"/>
</dbReference>
<dbReference type="Pfam" id="PF01663">
    <property type="entry name" value="Phosphodiest"/>
    <property type="match status" value="1"/>
</dbReference>
<dbReference type="CDD" id="cd16018">
    <property type="entry name" value="Enpp"/>
    <property type="match status" value="1"/>
</dbReference>
<accession>A0A914XDE8</accession>
<reference evidence="4" key="1">
    <citation type="submission" date="2022-11" db="UniProtKB">
        <authorList>
            <consortium name="WormBaseParasite"/>
        </authorList>
    </citation>
    <scope>IDENTIFICATION</scope>
</reference>
<dbReference type="Gene3D" id="3.40.720.10">
    <property type="entry name" value="Alkaline Phosphatase, subunit A"/>
    <property type="match status" value="1"/>
</dbReference>
<keyword evidence="1" id="KW-0812">Transmembrane</keyword>
<feature type="signal peptide" evidence="2">
    <location>
        <begin position="1"/>
        <end position="28"/>
    </location>
</feature>
<dbReference type="Proteomes" id="UP000887566">
    <property type="component" value="Unplaced"/>
</dbReference>
<keyword evidence="1" id="KW-0472">Membrane</keyword>
<dbReference type="InterPro" id="IPR002591">
    <property type="entry name" value="Phosphodiest/P_Trfase"/>
</dbReference>
<dbReference type="SUPFAM" id="SSF53649">
    <property type="entry name" value="Alkaline phosphatase-like"/>
    <property type="match status" value="1"/>
</dbReference>
<dbReference type="AlphaFoldDB" id="A0A914XDE8"/>
<keyword evidence="3" id="KW-1185">Reference proteome</keyword>
<protein>
    <submittedName>
        <fullName evidence="4">Uncharacterized protein</fullName>
    </submittedName>
</protein>
<evidence type="ECO:0000313" key="3">
    <source>
        <dbReference type="Proteomes" id="UP000887566"/>
    </source>
</evidence>
<evidence type="ECO:0000256" key="2">
    <source>
        <dbReference type="SAM" id="SignalP"/>
    </source>
</evidence>
<dbReference type="PANTHER" id="PTHR10151">
    <property type="entry name" value="ECTONUCLEOTIDE PYROPHOSPHATASE/PHOSPHODIESTERASE"/>
    <property type="match status" value="1"/>
</dbReference>
<dbReference type="GO" id="GO:0016787">
    <property type="term" value="F:hydrolase activity"/>
    <property type="evidence" value="ECO:0007669"/>
    <property type="project" value="UniProtKB-ARBA"/>
</dbReference>
<keyword evidence="2" id="KW-0732">Signal</keyword>
<dbReference type="Gene3D" id="3.30.1360.180">
    <property type="match status" value="1"/>
</dbReference>
<organism evidence="3 4">
    <name type="scientific">Plectus sambesii</name>
    <dbReference type="NCBI Taxonomy" id="2011161"/>
    <lineage>
        <taxon>Eukaryota</taxon>
        <taxon>Metazoa</taxon>
        <taxon>Ecdysozoa</taxon>
        <taxon>Nematoda</taxon>
        <taxon>Chromadorea</taxon>
        <taxon>Plectida</taxon>
        <taxon>Plectina</taxon>
        <taxon>Plectoidea</taxon>
        <taxon>Plectidae</taxon>
        <taxon>Plectus</taxon>
    </lineage>
</organism>
<keyword evidence="1" id="KW-1133">Transmembrane helix</keyword>
<proteinExistence type="predicted"/>
<name>A0A914XDE8_9BILA</name>
<feature type="chain" id="PRO_5037364010" evidence="2">
    <location>
        <begin position="29"/>
        <end position="528"/>
    </location>
</feature>
<dbReference type="InterPro" id="IPR017850">
    <property type="entry name" value="Alkaline_phosphatase_core_sf"/>
</dbReference>
<evidence type="ECO:0000256" key="1">
    <source>
        <dbReference type="SAM" id="Phobius"/>
    </source>
</evidence>
<dbReference type="PANTHER" id="PTHR10151:SF120">
    <property type="entry name" value="BIS(5'-ADENOSYL)-TRIPHOSPHATASE"/>
    <property type="match status" value="1"/>
</dbReference>
<feature type="transmembrane region" description="Helical" evidence="1">
    <location>
        <begin position="438"/>
        <end position="459"/>
    </location>
</feature>
<evidence type="ECO:0000313" key="4">
    <source>
        <dbReference type="WBParaSite" id="PSAMB.scaffold798size41182.g8827.t1"/>
    </source>
</evidence>
<sequence>MTSALALRVQLLVALTAVVVVSLPFVQGHGGHDESGGGGGQGGHRAPVVMISMDGFRFDYLSRIKTLAASQGVDNYFAQLAAGGVWAADGVGNVFATKTFPNHYTLVTGLYEETHGVVENFIFDRRLNRTVHLTDPTEQRAEYFHGTPIWVNFGRQRSAKDVACYMWIGCNLPIDNFTLPKAVDYRPNVQCDERVKWLSEQMASGVELTLMYIDEPDATGHMYGPDSKQLNDTLIQLNQCLGRLLAVIPHSINVLLVSDHGMMTLSKNISIAHNDDLFWVRGQDYTEWLIDPKPGNEKATIDYLRAYEAKGGVKVYQKEEIPDRWHYGHNVYVSSVLVVAEPGYRLLPEGGTLVGGHGYDNTVVEMRPTFLAMGPSIVKNHTLAKDDFRTLDVYLLIVALLGLEPSPNNGSCSNVRRVLAPNAFGLLPQSCRHEEYNVYHFAMLASILAVIFALCMFLAHRYSLRRGQQRVREQFGLDSVGSAHQQQSLFPSDRKRKDLTVPLLTTEVSDDEDDDLFSRNLMDSNTSS</sequence>